<evidence type="ECO:0000313" key="2">
    <source>
        <dbReference type="Proteomes" id="UP000276133"/>
    </source>
</evidence>
<reference evidence="1 2" key="1">
    <citation type="journal article" date="2018" name="Sci. Rep.">
        <title>Genomic signatures of local adaptation to the degree of environmental predictability in rotifers.</title>
        <authorList>
            <person name="Franch-Gras L."/>
            <person name="Hahn C."/>
            <person name="Garcia-Roger E.M."/>
            <person name="Carmona M.J."/>
            <person name="Serra M."/>
            <person name="Gomez A."/>
        </authorList>
    </citation>
    <scope>NUCLEOTIDE SEQUENCE [LARGE SCALE GENOMIC DNA]</scope>
    <source>
        <strain evidence="1">HYR1</strain>
    </source>
</reference>
<protein>
    <submittedName>
        <fullName evidence="1">Uncharacterized protein</fullName>
    </submittedName>
</protein>
<dbReference type="EMBL" id="REGN01002275">
    <property type="protein sequence ID" value="RNA29135.1"/>
    <property type="molecule type" value="Genomic_DNA"/>
</dbReference>
<accession>A0A3M7S0J2</accession>
<evidence type="ECO:0000313" key="1">
    <source>
        <dbReference type="EMBL" id="RNA29135.1"/>
    </source>
</evidence>
<dbReference type="AlphaFoldDB" id="A0A3M7S0J2"/>
<comment type="caution">
    <text evidence="1">The sequence shown here is derived from an EMBL/GenBank/DDBJ whole genome shotgun (WGS) entry which is preliminary data.</text>
</comment>
<organism evidence="1 2">
    <name type="scientific">Brachionus plicatilis</name>
    <name type="common">Marine rotifer</name>
    <name type="synonym">Brachionus muelleri</name>
    <dbReference type="NCBI Taxonomy" id="10195"/>
    <lineage>
        <taxon>Eukaryota</taxon>
        <taxon>Metazoa</taxon>
        <taxon>Spiralia</taxon>
        <taxon>Gnathifera</taxon>
        <taxon>Rotifera</taxon>
        <taxon>Eurotatoria</taxon>
        <taxon>Monogononta</taxon>
        <taxon>Pseudotrocha</taxon>
        <taxon>Ploima</taxon>
        <taxon>Brachionidae</taxon>
        <taxon>Brachionus</taxon>
    </lineage>
</organism>
<sequence>MFWSVSLGLSSDVVIINVTTKSFFIQPTYLTPTYLILLNRGQIFQRLNKLYEWCPSSKAVM</sequence>
<dbReference type="Proteomes" id="UP000276133">
    <property type="component" value="Unassembled WGS sequence"/>
</dbReference>
<keyword evidence="2" id="KW-1185">Reference proteome</keyword>
<proteinExistence type="predicted"/>
<name>A0A3M7S0J2_BRAPC</name>
<gene>
    <name evidence="1" type="ORF">BpHYR1_038918</name>
</gene>